<dbReference type="AlphaFoldDB" id="A0AA45W4L3"/>
<sequence>MMSASPTEKQNAAPAGTGTADREHCHKKNTTNATPRKAYRAQAEWRKRNPLKRWAHVATDNAIRNGILKRPDACEKCGAAGPVDAHHDDYLAPLSVKFWCRSCHRKHHARSDA</sequence>
<evidence type="ECO:0000313" key="5">
    <source>
        <dbReference type="Proteomes" id="UP001215549"/>
    </source>
</evidence>
<feature type="region of interest" description="Disordered" evidence="1">
    <location>
        <begin position="1"/>
        <end position="45"/>
    </location>
</feature>
<dbReference type="Proteomes" id="UP000186216">
    <property type="component" value="Unassembled WGS sequence"/>
</dbReference>
<evidence type="ECO:0000256" key="1">
    <source>
        <dbReference type="SAM" id="MobiDB-lite"/>
    </source>
</evidence>
<name>A0AA45W4L3_9RHOB</name>
<reference evidence="3 5" key="2">
    <citation type="submission" date="2021-01" db="EMBL/GenBank/DDBJ databases">
        <title>Biogeographic distribution of Paracoccus.</title>
        <authorList>
            <person name="Hollensteiner J."/>
            <person name="Leineberger J."/>
            <person name="Brinkhoff T."/>
            <person name="Daniel R."/>
        </authorList>
    </citation>
    <scope>NUCLEOTIDE SEQUENCE [LARGE SCALE GENOMIC DNA]</scope>
    <source>
        <strain evidence="3 5">DSM 18447</strain>
    </source>
</reference>
<proteinExistence type="predicted"/>
<organism evidence="2 4">
    <name type="scientific">Paracoccus saliphilus</name>
    <dbReference type="NCBI Taxonomy" id="405559"/>
    <lineage>
        <taxon>Bacteria</taxon>
        <taxon>Pseudomonadati</taxon>
        <taxon>Pseudomonadota</taxon>
        <taxon>Alphaproteobacteria</taxon>
        <taxon>Rhodobacterales</taxon>
        <taxon>Paracoccaceae</taxon>
        <taxon>Paracoccus</taxon>
    </lineage>
</organism>
<gene>
    <name evidence="3" type="ORF">JHX88_07490</name>
    <name evidence="2" type="ORF">SAMN05421772_1078</name>
</gene>
<evidence type="ECO:0000313" key="2">
    <source>
        <dbReference type="EMBL" id="SIS86700.1"/>
    </source>
</evidence>
<reference evidence="2 4" key="1">
    <citation type="submission" date="2017-01" db="EMBL/GenBank/DDBJ databases">
        <authorList>
            <person name="Varghese N."/>
            <person name="Submissions S."/>
        </authorList>
    </citation>
    <scope>NUCLEOTIDE SEQUENCE [LARGE SCALE GENOMIC DNA]</scope>
    <source>
        <strain evidence="2 4">DSM 18447</strain>
    </source>
</reference>
<dbReference type="Proteomes" id="UP001215549">
    <property type="component" value="Chromosome"/>
</dbReference>
<feature type="compositionally biased region" description="Polar residues" evidence="1">
    <location>
        <begin position="1"/>
        <end position="10"/>
    </location>
</feature>
<accession>A0AA45W4L3</accession>
<evidence type="ECO:0000313" key="3">
    <source>
        <dbReference type="EMBL" id="WCR05456.1"/>
    </source>
</evidence>
<evidence type="ECO:0000313" key="4">
    <source>
        <dbReference type="Proteomes" id="UP000186216"/>
    </source>
</evidence>
<dbReference type="EMBL" id="FTOU01000007">
    <property type="protein sequence ID" value="SIS86700.1"/>
    <property type="molecule type" value="Genomic_DNA"/>
</dbReference>
<keyword evidence="5" id="KW-1185">Reference proteome</keyword>
<dbReference type="EMBL" id="CP067140">
    <property type="protein sequence ID" value="WCR05456.1"/>
    <property type="molecule type" value="Genomic_DNA"/>
</dbReference>
<dbReference type="RefSeq" id="WP_176011435.1">
    <property type="nucleotide sequence ID" value="NZ_CP067140.1"/>
</dbReference>
<protein>
    <submittedName>
        <fullName evidence="2">Uncharacterized protein</fullName>
    </submittedName>
</protein>